<evidence type="ECO:0000256" key="17">
    <source>
        <dbReference type="ARBA" id="ARBA00048974"/>
    </source>
</evidence>
<dbReference type="InterPro" id="IPR034405">
    <property type="entry name" value="F420"/>
</dbReference>
<evidence type="ECO:0000256" key="3">
    <source>
        <dbReference type="ARBA" id="ARBA00004712"/>
    </source>
</evidence>
<dbReference type="InterPro" id="IPR045567">
    <property type="entry name" value="CofH/MnqC-like_C"/>
</dbReference>
<evidence type="ECO:0000313" key="19">
    <source>
        <dbReference type="EMBL" id="ATE78231.1"/>
    </source>
</evidence>
<dbReference type="SFLD" id="SFLDG01389">
    <property type="entry name" value="menaquinone_synthsis_involved"/>
    <property type="match status" value="1"/>
</dbReference>
<evidence type="ECO:0000256" key="14">
    <source>
        <dbReference type="ARBA" id="ARBA00023014"/>
    </source>
</evidence>
<keyword evidence="10" id="KW-0808">Transferase</keyword>
<dbReference type="SFLD" id="SFLDG01064">
    <property type="entry name" value="F420__menaquinone_cofactor_bio"/>
    <property type="match status" value="3"/>
</dbReference>
<gene>
    <name evidence="19" type="primary">fbiC</name>
    <name evidence="19" type="ORF">CNN82_18030</name>
</gene>
<evidence type="ECO:0000256" key="7">
    <source>
        <dbReference type="ARBA" id="ARBA00012289"/>
    </source>
</evidence>
<dbReference type="InterPro" id="IPR019939">
    <property type="entry name" value="CofG_family"/>
</dbReference>
<evidence type="ECO:0000256" key="15">
    <source>
        <dbReference type="ARBA" id="ARBA00023239"/>
    </source>
</evidence>
<organism evidence="19 20">
    <name type="scientific">Pseudomonas frederiksbergensis</name>
    <dbReference type="NCBI Taxonomy" id="104087"/>
    <lineage>
        <taxon>Bacteria</taxon>
        <taxon>Pseudomonadati</taxon>
        <taxon>Pseudomonadota</taxon>
        <taxon>Gammaproteobacteria</taxon>
        <taxon>Pseudomonadales</taxon>
        <taxon>Pseudomonadaceae</taxon>
        <taxon>Pseudomonas</taxon>
    </lineage>
</organism>
<dbReference type="NCBIfam" id="NF004884">
    <property type="entry name" value="PRK06245.1"/>
    <property type="match status" value="1"/>
</dbReference>
<protein>
    <recommendedName>
        <fullName evidence="8">FO synthase</fullName>
        <ecNumber evidence="7">2.5.1.147</ecNumber>
        <ecNumber evidence="6">4.3.1.32</ecNumber>
    </recommendedName>
</protein>
<evidence type="ECO:0000256" key="13">
    <source>
        <dbReference type="ARBA" id="ARBA00023004"/>
    </source>
</evidence>
<dbReference type="InterPro" id="IPR006638">
    <property type="entry name" value="Elp3/MiaA/NifB-like_rSAM"/>
</dbReference>
<dbReference type="RefSeq" id="WP_096480517.1">
    <property type="nucleotide sequence ID" value="NZ_CP023466.1"/>
</dbReference>
<dbReference type="HAMAP" id="MF_01611">
    <property type="entry name" value="FO_synth_sub1"/>
    <property type="match status" value="1"/>
</dbReference>
<comment type="catalytic activity">
    <reaction evidence="17">
        <text>5-amino-5-(4-hydroxybenzyl)-6-(D-ribitylimino)-5,6-dihydrouracil + S-adenosyl-L-methionine = 7,8-didemethyl-8-hydroxy-5-deazariboflavin + 5'-deoxyadenosine + L-methionine + NH4(+) + H(+)</text>
        <dbReference type="Rhea" id="RHEA:55204"/>
        <dbReference type="ChEBI" id="CHEBI:15378"/>
        <dbReference type="ChEBI" id="CHEBI:17319"/>
        <dbReference type="ChEBI" id="CHEBI:28938"/>
        <dbReference type="ChEBI" id="CHEBI:57844"/>
        <dbReference type="ChEBI" id="CHEBI:59789"/>
        <dbReference type="ChEBI" id="CHEBI:59904"/>
        <dbReference type="ChEBI" id="CHEBI:85936"/>
        <dbReference type="EC" id="4.3.1.32"/>
    </reaction>
</comment>
<keyword evidence="15" id="KW-0456">Lyase</keyword>
<dbReference type="NCBIfam" id="TIGR03551">
    <property type="entry name" value="F420_cofH"/>
    <property type="match status" value="1"/>
</dbReference>
<feature type="domain" description="Radical SAM core" evidence="18">
    <location>
        <begin position="50"/>
        <end position="297"/>
    </location>
</feature>
<dbReference type="SUPFAM" id="SSF102114">
    <property type="entry name" value="Radical SAM enzymes"/>
    <property type="match status" value="2"/>
</dbReference>
<dbReference type="InterPro" id="IPR007197">
    <property type="entry name" value="rSAM"/>
</dbReference>
<dbReference type="InterPro" id="IPR058240">
    <property type="entry name" value="rSAM_sf"/>
</dbReference>
<feature type="domain" description="Radical SAM core" evidence="18">
    <location>
        <begin position="465"/>
        <end position="703"/>
    </location>
</feature>
<comment type="cofactor">
    <cofactor evidence="1">
        <name>[4Fe-4S] cluster</name>
        <dbReference type="ChEBI" id="CHEBI:49883"/>
    </cofactor>
</comment>
<sequence>MRELTHILQAAASGALPTSEQALALADYDDMPELMAVASSIRDRGSRNVVTYSRKVFLPLTRLCRDVCHYCTFSRQSPSVDSAYLTLEQMLETAHQGARLGCKEALFTLGEKPELRYKAAREALTRLGFASTIDYVVHAAETVHRETGLLPHINAGCLTEEELTKLRPVAASMGLMLESASERLCEPGMPHHGSPDKHPAPRLATLEAAGRLNVPMTSGILIGIGETRLERIEALLALRDIHARHGHLQEIIVQNFRAKPGTLMADNYEPSLDDLCWTIAMARIVFGGDMGIQAPPNLSPQGLQKIVASGINDWGGISPLTADFVNPEAPWPHLEQLERDTRAAGKHLQERLTIYPCYAADTARWVDPGLRVAVMHGIDAEGLARTDNWIAGGALQPPAAEISRLRVPEPALVSPDIAEILRQATAGQLLSEKDIVRLLQARGEDFTQVCYSADKLRSQQCGESVGFVVNRNINYTNICTFSCSFCAFSKGGKRSHRGSAYDLDSAEIAQRVREAWDQGATEVCMQGGIHPSYTGETYLRILRTVKEAAPLIHVHAFSPLEIWQGAQTLGLTLTDYLSQLKEAGLGTLPGTAAEILDDEVRATLCPDKINTQQWLEVMRCAHGLGIRTTATIMFGHLERLEHVARHLMRVRDLAAETAGITEFVPLPFVHMESPLFTRGKARKGPTFREALLMHAVARLALHPHIRNVQASWVKLGPTGVQAALYTGVNDVGGTLMNESITRSAGAVHGQEMTRDELSALVEIHQRVARQRTTLYETPSIERLSANQTPSEQHITLMAVT</sequence>
<dbReference type="EC" id="2.5.1.147" evidence="7"/>
<evidence type="ECO:0000259" key="18">
    <source>
        <dbReference type="PROSITE" id="PS51918"/>
    </source>
</evidence>
<keyword evidence="12" id="KW-0479">Metal-binding</keyword>
<comment type="similarity">
    <text evidence="4">In the C-terminal section; belongs to the radical SAM superfamily. CofH family.</text>
</comment>
<dbReference type="NCBIfam" id="TIGR00423">
    <property type="entry name" value="CofH family radical SAM protein"/>
    <property type="match status" value="1"/>
</dbReference>
<dbReference type="InterPro" id="IPR020050">
    <property type="entry name" value="FO_synthase_su2"/>
</dbReference>
<keyword evidence="14" id="KW-0411">Iron-sulfur</keyword>
<keyword evidence="11" id="KW-0949">S-adenosyl-L-methionine</keyword>
<comment type="catalytic activity">
    <reaction evidence="16">
        <text>5-amino-6-(D-ribitylamino)uracil + L-tyrosine + S-adenosyl-L-methionine = 5-amino-5-(4-hydroxybenzyl)-6-(D-ribitylimino)-5,6-dihydrouracil + 2-iminoacetate + 5'-deoxyadenosine + L-methionine + H(+)</text>
        <dbReference type="Rhea" id="RHEA:55200"/>
        <dbReference type="ChEBI" id="CHEBI:15378"/>
        <dbReference type="ChEBI" id="CHEBI:15934"/>
        <dbReference type="ChEBI" id="CHEBI:17319"/>
        <dbReference type="ChEBI" id="CHEBI:57844"/>
        <dbReference type="ChEBI" id="CHEBI:58315"/>
        <dbReference type="ChEBI" id="CHEBI:59789"/>
        <dbReference type="ChEBI" id="CHEBI:77846"/>
        <dbReference type="ChEBI" id="CHEBI:85936"/>
        <dbReference type="EC" id="2.5.1.147"/>
    </reaction>
</comment>
<dbReference type="Gene3D" id="3.20.20.70">
    <property type="entry name" value="Aldolase class I"/>
    <property type="match status" value="2"/>
</dbReference>
<dbReference type="GO" id="GO:0046872">
    <property type="term" value="F:metal ion binding"/>
    <property type="evidence" value="ECO:0007669"/>
    <property type="project" value="UniProtKB-KW"/>
</dbReference>
<dbReference type="Pfam" id="PF19288">
    <property type="entry name" value="CofH_C"/>
    <property type="match status" value="1"/>
</dbReference>
<dbReference type="GO" id="GO:0044689">
    <property type="term" value="F:7,8-didemethyl-8-hydroxy-5-deazariboflavin synthase activity"/>
    <property type="evidence" value="ECO:0007669"/>
    <property type="project" value="UniProtKB-EC"/>
</dbReference>
<proteinExistence type="inferred from homology"/>
<evidence type="ECO:0000256" key="4">
    <source>
        <dbReference type="ARBA" id="ARBA00010051"/>
    </source>
</evidence>
<comment type="function">
    <text evidence="2">Catalyzes the radical-mediated synthesis of 7,8-didemethyl-8-hydroxy-5-deazariboflavin (FO) from 5-amino-6-(D-ribitylamino)uracil and L-tyrosine.</text>
</comment>
<dbReference type="CDD" id="cd01335">
    <property type="entry name" value="Radical_SAM"/>
    <property type="match status" value="2"/>
</dbReference>
<evidence type="ECO:0000256" key="5">
    <source>
        <dbReference type="ARBA" id="ARBA00010826"/>
    </source>
</evidence>
<keyword evidence="9" id="KW-0004">4Fe-4S</keyword>
<dbReference type="NCBIfam" id="NF005609">
    <property type="entry name" value="PRK07360.1"/>
    <property type="match status" value="1"/>
</dbReference>
<dbReference type="SFLD" id="SFLDG01388">
    <property type="entry name" value="7_8-didemethyl-8-hydroxy-5-dea"/>
    <property type="match status" value="2"/>
</dbReference>
<evidence type="ECO:0000313" key="20">
    <source>
        <dbReference type="Proteomes" id="UP000218385"/>
    </source>
</evidence>
<reference evidence="19 20" key="1">
    <citation type="submission" date="2017-09" db="EMBL/GenBank/DDBJ databases">
        <title>Complete Genome sequence of Lysobacter capsici KNU-15.</title>
        <authorList>
            <person name="Kim M.-C."/>
            <person name="Yi H."/>
            <person name="Lee D.-W."/>
            <person name="Shin J.-H."/>
        </authorList>
    </citation>
    <scope>NUCLEOTIDE SEQUENCE [LARGE SCALE GENOMIC DNA]</scope>
    <source>
        <strain evidence="19 20">KNU-15</strain>
    </source>
</reference>
<dbReference type="GO" id="GO:0141093">
    <property type="term" value="F:5-amino-6-(D-ribitylamino)uracil--L-tyrosine 4-hydroxyphenyl transferase activity"/>
    <property type="evidence" value="ECO:0007669"/>
    <property type="project" value="UniProtKB-EC"/>
</dbReference>
<dbReference type="SFLD" id="SFLDF00343">
    <property type="entry name" value="aminofutalosine_synthase_(mqnE"/>
    <property type="match status" value="1"/>
</dbReference>
<evidence type="ECO:0000256" key="11">
    <source>
        <dbReference type="ARBA" id="ARBA00022691"/>
    </source>
</evidence>
<dbReference type="NCBIfam" id="TIGR03550">
    <property type="entry name" value="F420_cofG"/>
    <property type="match status" value="1"/>
</dbReference>
<accession>A0AB33EGC6</accession>
<dbReference type="AlphaFoldDB" id="A0AB33EGC6"/>
<dbReference type="InterPro" id="IPR013785">
    <property type="entry name" value="Aldolase_TIM"/>
</dbReference>
<dbReference type="InterPro" id="IPR019940">
    <property type="entry name" value="CofH_family"/>
</dbReference>
<evidence type="ECO:0000256" key="2">
    <source>
        <dbReference type="ARBA" id="ARBA00003692"/>
    </source>
</evidence>
<evidence type="ECO:0000256" key="9">
    <source>
        <dbReference type="ARBA" id="ARBA00022485"/>
    </source>
</evidence>
<comment type="pathway">
    <text evidence="3">Cofactor biosynthesis; coenzyme F0 biosynthesis.</text>
</comment>
<evidence type="ECO:0000256" key="6">
    <source>
        <dbReference type="ARBA" id="ARBA00012126"/>
    </source>
</evidence>
<evidence type="ECO:0000256" key="16">
    <source>
        <dbReference type="ARBA" id="ARBA00048468"/>
    </source>
</evidence>
<evidence type="ECO:0000256" key="10">
    <source>
        <dbReference type="ARBA" id="ARBA00022679"/>
    </source>
</evidence>
<evidence type="ECO:0000256" key="8">
    <source>
        <dbReference type="ARBA" id="ARBA00022220"/>
    </source>
</evidence>
<dbReference type="Pfam" id="PF04055">
    <property type="entry name" value="Radical_SAM"/>
    <property type="match status" value="2"/>
</dbReference>
<dbReference type="GO" id="GO:0051539">
    <property type="term" value="F:4 iron, 4 sulfur cluster binding"/>
    <property type="evidence" value="ECO:0007669"/>
    <property type="project" value="UniProtKB-KW"/>
</dbReference>
<evidence type="ECO:0000256" key="12">
    <source>
        <dbReference type="ARBA" id="ARBA00022723"/>
    </source>
</evidence>
<name>A0AB33EGC6_9PSED</name>
<keyword evidence="13" id="KW-0408">Iron</keyword>
<dbReference type="PROSITE" id="PS51918">
    <property type="entry name" value="RADICAL_SAM"/>
    <property type="match status" value="2"/>
</dbReference>
<evidence type="ECO:0000256" key="1">
    <source>
        <dbReference type="ARBA" id="ARBA00001966"/>
    </source>
</evidence>
<dbReference type="SMART" id="SM00729">
    <property type="entry name" value="Elp3"/>
    <property type="match status" value="2"/>
</dbReference>
<comment type="similarity">
    <text evidence="5">In the N-terminal section; belongs to the radical SAM superfamily. CofG family.</text>
</comment>
<dbReference type="EMBL" id="CP023466">
    <property type="protein sequence ID" value="ATE78231.1"/>
    <property type="molecule type" value="Genomic_DNA"/>
</dbReference>
<dbReference type="SFLD" id="SFLDS00029">
    <property type="entry name" value="Radical_SAM"/>
    <property type="match status" value="3"/>
</dbReference>
<dbReference type="HAMAP" id="MF_01612">
    <property type="entry name" value="FO_synth_sub2"/>
    <property type="match status" value="1"/>
</dbReference>
<dbReference type="Proteomes" id="UP000218385">
    <property type="component" value="Chromosome"/>
</dbReference>
<dbReference type="PANTHER" id="PTHR43076">
    <property type="entry name" value="FO SYNTHASE (COFH)"/>
    <property type="match status" value="1"/>
</dbReference>
<dbReference type="EC" id="4.3.1.32" evidence="6"/>
<dbReference type="SFLD" id="SFLDF00294">
    <property type="entry name" value="7_8-didemethyl-8-hydroxy-5-dea"/>
    <property type="match status" value="1"/>
</dbReference>
<dbReference type="PANTHER" id="PTHR43076:SF1">
    <property type="entry name" value="LIPOYL SYNTHASE 2"/>
    <property type="match status" value="1"/>
</dbReference>